<dbReference type="Pfam" id="PF00975">
    <property type="entry name" value="Thioesterase"/>
    <property type="match status" value="1"/>
</dbReference>
<dbReference type="InterPro" id="IPR009081">
    <property type="entry name" value="PP-bd_ACP"/>
</dbReference>
<evidence type="ECO:0000256" key="2">
    <source>
        <dbReference type="ARBA" id="ARBA00022450"/>
    </source>
</evidence>
<feature type="domain" description="Carrier" evidence="5">
    <location>
        <begin position="315"/>
        <end position="391"/>
    </location>
</feature>
<evidence type="ECO:0000256" key="4">
    <source>
        <dbReference type="SAM" id="MobiDB-lite"/>
    </source>
</evidence>
<dbReference type="SMART" id="SM00823">
    <property type="entry name" value="PKS_PP"/>
    <property type="match status" value="2"/>
</dbReference>
<dbReference type="Gene3D" id="3.30.300.30">
    <property type="match status" value="2"/>
</dbReference>
<evidence type="ECO:0000313" key="7">
    <source>
        <dbReference type="Proteomes" id="UP000638849"/>
    </source>
</evidence>
<evidence type="ECO:0000256" key="3">
    <source>
        <dbReference type="ARBA" id="ARBA00022553"/>
    </source>
</evidence>
<dbReference type="PROSITE" id="PS50075">
    <property type="entry name" value="CARRIER"/>
    <property type="match status" value="2"/>
</dbReference>
<name>A0ABS0RJ71_9ACTN</name>
<dbReference type="Gene3D" id="3.30.559.10">
    <property type="entry name" value="Chloramphenicol acetyltransferase-like domain"/>
    <property type="match status" value="1"/>
</dbReference>
<dbReference type="InterPro" id="IPR020806">
    <property type="entry name" value="PKS_PP-bd"/>
</dbReference>
<evidence type="ECO:0000259" key="5">
    <source>
        <dbReference type="PROSITE" id="PS50075"/>
    </source>
</evidence>
<comment type="caution">
    <text evidence="6">The sequence shown here is derived from an EMBL/GenBank/DDBJ whole genome shotgun (WGS) entry which is preliminary data.</text>
</comment>
<proteinExistence type="predicted"/>
<dbReference type="InterPro" id="IPR042099">
    <property type="entry name" value="ANL_N_sf"/>
</dbReference>
<dbReference type="Gene3D" id="3.40.50.1820">
    <property type="entry name" value="alpha/beta hydrolase"/>
    <property type="match status" value="1"/>
</dbReference>
<dbReference type="InterPro" id="IPR023213">
    <property type="entry name" value="CAT-like_dom_sf"/>
</dbReference>
<dbReference type="InterPro" id="IPR020802">
    <property type="entry name" value="TesA-like"/>
</dbReference>
<dbReference type="SUPFAM" id="SSF56801">
    <property type="entry name" value="Acetyl-CoA synthetase-like"/>
    <property type="match status" value="2"/>
</dbReference>
<dbReference type="InterPro" id="IPR045851">
    <property type="entry name" value="AMP-bd_C_sf"/>
</dbReference>
<dbReference type="Pfam" id="PF00501">
    <property type="entry name" value="AMP-binding"/>
    <property type="match status" value="2"/>
</dbReference>
<dbReference type="PROSITE" id="PS00455">
    <property type="entry name" value="AMP_BINDING"/>
    <property type="match status" value="1"/>
</dbReference>
<evidence type="ECO:0000313" key="6">
    <source>
        <dbReference type="EMBL" id="MBI0317398.1"/>
    </source>
</evidence>
<keyword evidence="2" id="KW-0596">Phosphopantetheine</keyword>
<dbReference type="SUPFAM" id="SSF53474">
    <property type="entry name" value="alpha/beta-Hydrolases"/>
    <property type="match status" value="1"/>
</dbReference>
<dbReference type="Gene3D" id="3.30.559.30">
    <property type="entry name" value="Nonribosomal peptide synthetase, condensation domain"/>
    <property type="match status" value="1"/>
</dbReference>
<reference evidence="6 7" key="1">
    <citation type="submission" date="2020-12" db="EMBL/GenBank/DDBJ databases">
        <authorList>
            <person name="Kusuma A.B."/>
            <person name="Nouioui I."/>
            <person name="Goodfellow M."/>
        </authorList>
    </citation>
    <scope>NUCLEOTIDE SEQUENCE [LARGE SCALE GENOMIC DNA]</scope>
    <source>
        <strain evidence="6 7">DSM 41764</strain>
    </source>
</reference>
<dbReference type="Pfam" id="PF00668">
    <property type="entry name" value="Condensation"/>
    <property type="match status" value="1"/>
</dbReference>
<dbReference type="CDD" id="cd19540">
    <property type="entry name" value="LCL_NRPS-like"/>
    <property type="match status" value="1"/>
</dbReference>
<dbReference type="InterPro" id="IPR020845">
    <property type="entry name" value="AMP-binding_CS"/>
</dbReference>
<dbReference type="InterPro" id="IPR010071">
    <property type="entry name" value="AA_adenyl_dom"/>
</dbReference>
<dbReference type="InterPro" id="IPR006162">
    <property type="entry name" value="Ppantetheine_attach_site"/>
</dbReference>
<keyword evidence="3" id="KW-0597">Phosphoprotein</keyword>
<keyword evidence="7" id="KW-1185">Reference proteome</keyword>
<dbReference type="InterPro" id="IPR001031">
    <property type="entry name" value="Thioesterase"/>
</dbReference>
<dbReference type="Gene3D" id="2.30.38.10">
    <property type="entry name" value="Luciferase, Domain 3"/>
    <property type="match status" value="1"/>
</dbReference>
<accession>A0ABS0RJ71</accession>
<feature type="region of interest" description="Disordered" evidence="4">
    <location>
        <begin position="1575"/>
        <end position="1598"/>
    </location>
</feature>
<dbReference type="Gene3D" id="1.10.1200.10">
    <property type="entry name" value="ACP-like"/>
    <property type="match status" value="1"/>
</dbReference>
<dbReference type="SUPFAM" id="SSF52777">
    <property type="entry name" value="CoA-dependent acyltransferases"/>
    <property type="match status" value="2"/>
</dbReference>
<dbReference type="PROSITE" id="PS00012">
    <property type="entry name" value="PHOSPHOPANTETHEINE"/>
    <property type="match status" value="2"/>
</dbReference>
<evidence type="ECO:0000256" key="1">
    <source>
        <dbReference type="ARBA" id="ARBA00001957"/>
    </source>
</evidence>
<dbReference type="InterPro" id="IPR036736">
    <property type="entry name" value="ACP-like_sf"/>
</dbReference>
<gene>
    <name evidence="6" type="ORF">JBF12_31330</name>
</gene>
<feature type="domain" description="Carrier" evidence="5">
    <location>
        <begin position="1372"/>
        <end position="1448"/>
    </location>
</feature>
<dbReference type="InterPro" id="IPR029058">
    <property type="entry name" value="AB_hydrolase_fold"/>
</dbReference>
<dbReference type="NCBIfam" id="TIGR01733">
    <property type="entry name" value="AA-adenyl-dom"/>
    <property type="match status" value="1"/>
</dbReference>
<dbReference type="SMART" id="SM00824">
    <property type="entry name" value="PKS_TE"/>
    <property type="match status" value="1"/>
</dbReference>
<dbReference type="SUPFAM" id="SSF47336">
    <property type="entry name" value="ACP-like"/>
    <property type="match status" value="2"/>
</dbReference>
<organism evidence="6 7">
    <name type="scientific">Streptomyces javensis</name>
    <dbReference type="NCBI Taxonomy" id="114698"/>
    <lineage>
        <taxon>Bacteria</taxon>
        <taxon>Bacillati</taxon>
        <taxon>Actinomycetota</taxon>
        <taxon>Actinomycetes</taxon>
        <taxon>Kitasatosporales</taxon>
        <taxon>Streptomycetaceae</taxon>
        <taxon>Streptomyces</taxon>
        <taxon>Streptomyces violaceusniger group</taxon>
    </lineage>
</organism>
<dbReference type="PANTHER" id="PTHR45527:SF1">
    <property type="entry name" value="FATTY ACID SYNTHASE"/>
    <property type="match status" value="1"/>
</dbReference>
<dbReference type="Pfam" id="PF13193">
    <property type="entry name" value="AMP-binding_C"/>
    <property type="match status" value="2"/>
</dbReference>
<dbReference type="EMBL" id="JAEEAQ010000413">
    <property type="protein sequence ID" value="MBI0317398.1"/>
    <property type="molecule type" value="Genomic_DNA"/>
</dbReference>
<dbReference type="InterPro" id="IPR025110">
    <property type="entry name" value="AMP-bd_C"/>
</dbReference>
<sequence>GPNARVLQLASLSFDASVWELFMALLSGAALVMADRDALPPNGSLSEVAAEFGVTHVTVSPSVLATVEELPEGLGTVVVASEVCPPSLVERWAPGRRMVNAYGPTEVTVCATMSEPLKASGSGPVPIGRPITNTRAFVLDERLHPVPAGVLGELYVAGPGLARGYLGRPGLTAERFVACPFTGGRMYRTGDLAKWTADGQLVFGGRVDDQVKVRGFRVEPGEIETALAAHPGVGQVAVIAREDRTGDKRLVAYVVPGGSVDVSQLRTYLADRLPDYMVPAAFVTLDALPITVNGKLDRAALPAPDFTGVARAGRGPETPTEERLCALFAEVLGLEEVASAEASFFELGGDSILVMKLIAQIRAAFGAEVSIRALFTASTVADVARLLDGAEDGTVQQALTARPRPEVLPLSYTQQRMWFLNRLEGVGDGAVYNLPLALRLSGELDRVALEAALGDVADRHESLRTVFPETDGEPRQHVLTGEAGRPPLIVVETAEEHLREVLGGYAARGFDLSVDLPWRARLLTTGPSEYVLLIVAHHIAVDGWSMGVLGREIGVAYAARRAGRAPGWEPLPVQYADYALWQREVLGDLEDPDSVVSGQLGYWREALAGAPEELVLPTDRPRPAVSSFHGGEVPIAITAETHARLTELAQRGGATMFMVMHATISALLSRMGAGKDIPVGTAVAGRGDAALDGLVGFFVNTLVLRSDVSGDPTFVELLSRVREVDLDAYAHQDVPFERLVEDLNPARSLGRNPLFQVSLSVQSAPVGEGRLWDLPGLRVRPVESGTEASARVDLALDLAEHRDGDGNPGGIRGAFLYATDLFDERTVEGLAERLARLLDQVAADPSARVSELLVLDGADWERVLEGWNATERDVPVRPLAELFDARVELSPNAVAVVGAGGEEWSYAELRERSDRVAGVLAARGVGRGDLVAVVLERSADVVAVLLGIAKAGAGFVPVDPAYPVERIGWMVEDSAPALVVCSEGTRGLVPAGVECWVWDPSAVQAAGAAPAPVVSVSVDDVAYVIYTSGSTGRPKGVAVTHRGIGNLVSAQIERFEVGPNARVLQLASLSFDASVWELFMALLSGAALVMADRDALPPNGSLGATATALGVTHVTVSPSVLATVEELPQSLGTVVVASEVCPPSLVERWAPGRRMVNAYGPTEVTVCATMSGPLEASGSGPVPIGRPITNTRAFVLDERLHPVPVGVLGELYVAGPGLARGYLGRSRLTAERFVACPFTGGRMYRTGDLAKWTADGQLVFGGRVDDQVKVRGFRVEPGEIEAALAAHPGVGQVAVIAREDRMGDKRLVAYVVSDDAVDVSQLRMFLADRLPDYMVPAAFVTLEALPITVNGKLDRAALPAPDFTGVARAGRGPETPTEERLCALFAEVLGLEEVASTEASFFELGGDSILVMRLIARIRAAFGAEVSIRALFTAPTVADVARLLDGAEDGTAHTDSDDTGLLVPLRTGGDRPPVFCVHPSTGLGRCYAELTDHLPPDRPVYALQARGFGTDESLPRTVEEMAADYVARIRTVQPAGPYHLLGWSFGGTVAHAMAALLQQRGETVDLLVSLDGYPGVDEAGPTGEPDGEPAEGPRGGRRKRVRMLSEIQRVNANNIRLLQHHTPGVYRGNLLLFVAAEGRPASAPAQSASDSWAPYVDGHIEPVRIASDHDGMLTGEPLETIGRLISAQLLTKN</sequence>
<dbReference type="Gene3D" id="3.40.50.12780">
    <property type="entry name" value="N-terminal domain of ligase-like"/>
    <property type="match status" value="1"/>
</dbReference>
<dbReference type="Gene3D" id="3.40.50.980">
    <property type="match status" value="2"/>
</dbReference>
<protein>
    <submittedName>
        <fullName evidence="6">Amino acid adenylation domain-containing protein</fullName>
    </submittedName>
</protein>
<comment type="cofactor">
    <cofactor evidence="1">
        <name>pantetheine 4'-phosphate</name>
        <dbReference type="ChEBI" id="CHEBI:47942"/>
    </cofactor>
</comment>
<dbReference type="InterPro" id="IPR000873">
    <property type="entry name" value="AMP-dep_synth/lig_dom"/>
</dbReference>
<dbReference type="InterPro" id="IPR001242">
    <property type="entry name" value="Condensation_dom"/>
</dbReference>
<dbReference type="Pfam" id="PF00550">
    <property type="entry name" value="PP-binding"/>
    <property type="match status" value="2"/>
</dbReference>
<dbReference type="PANTHER" id="PTHR45527">
    <property type="entry name" value="NONRIBOSOMAL PEPTIDE SYNTHETASE"/>
    <property type="match status" value="1"/>
</dbReference>
<dbReference type="Proteomes" id="UP000638849">
    <property type="component" value="Unassembled WGS sequence"/>
</dbReference>
<feature type="non-terminal residue" evidence="6">
    <location>
        <position position="1"/>
    </location>
</feature>